<dbReference type="InterPro" id="IPR004839">
    <property type="entry name" value="Aminotransferase_I/II_large"/>
</dbReference>
<evidence type="ECO:0000256" key="6">
    <source>
        <dbReference type="ARBA" id="ARBA00022898"/>
    </source>
</evidence>
<dbReference type="GO" id="GO:0030170">
    <property type="term" value="F:pyridoxal phosphate binding"/>
    <property type="evidence" value="ECO:0007669"/>
    <property type="project" value="InterPro"/>
</dbReference>
<evidence type="ECO:0000256" key="5">
    <source>
        <dbReference type="ARBA" id="ARBA00022573"/>
    </source>
</evidence>
<keyword evidence="6" id="KW-0663">Pyridoxal phosphate</keyword>
<evidence type="ECO:0000256" key="4">
    <source>
        <dbReference type="ARBA" id="ARBA00012285"/>
    </source>
</evidence>
<dbReference type="InterPro" id="IPR015422">
    <property type="entry name" value="PyrdxlP-dep_Trfase_small"/>
</dbReference>
<evidence type="ECO:0000313" key="11">
    <source>
        <dbReference type="EMBL" id="TGN39314.1"/>
    </source>
</evidence>
<dbReference type="OrthoDB" id="9799304at2"/>
<evidence type="ECO:0000256" key="8">
    <source>
        <dbReference type="ARBA" id="ARBA00029996"/>
    </source>
</evidence>
<dbReference type="InterPro" id="IPR004838">
    <property type="entry name" value="NHTrfase_class1_PyrdxlP-BS"/>
</dbReference>
<accession>A0A4Z1CGF2</accession>
<dbReference type="InterPro" id="IPR015424">
    <property type="entry name" value="PyrdxlP-dep_Trfase"/>
</dbReference>
<evidence type="ECO:0000256" key="7">
    <source>
        <dbReference type="ARBA" id="ARBA00023239"/>
    </source>
</evidence>
<feature type="domain" description="Aminotransferase class I/classII large" evidence="10">
    <location>
        <begin position="70"/>
        <end position="322"/>
    </location>
</feature>
<keyword evidence="5" id="KW-0169">Cobalamin biosynthesis</keyword>
<dbReference type="UniPathway" id="UPA00148"/>
<keyword evidence="7 11" id="KW-0456">Lyase</keyword>
<evidence type="ECO:0000256" key="1">
    <source>
        <dbReference type="ARBA" id="ARBA00001933"/>
    </source>
</evidence>
<dbReference type="Gene3D" id="3.90.1150.10">
    <property type="entry name" value="Aspartate Aminotransferase, domain 1"/>
    <property type="match status" value="1"/>
</dbReference>
<comment type="function">
    <text evidence="2">Decarboxylates L-threonine-O-3-phosphate to yield (R)-1-amino-2-propanol O-2-phosphate, the precursor for the linkage between the nucleotide loop and the corrin ring in cobalamin.</text>
</comment>
<comment type="catalytic activity">
    <reaction evidence="9">
        <text>O-phospho-L-threonine + H(+) = (R)-1-aminopropan-2-yl phosphate + CO2</text>
        <dbReference type="Rhea" id="RHEA:11492"/>
        <dbReference type="ChEBI" id="CHEBI:15378"/>
        <dbReference type="ChEBI" id="CHEBI:16526"/>
        <dbReference type="ChEBI" id="CHEBI:58563"/>
        <dbReference type="ChEBI" id="CHEBI:58675"/>
        <dbReference type="EC" id="4.1.1.81"/>
    </reaction>
</comment>
<protein>
    <recommendedName>
        <fullName evidence="4">threonine-phosphate decarboxylase</fullName>
        <ecNumber evidence="4">4.1.1.81</ecNumber>
    </recommendedName>
    <alternativeName>
        <fullName evidence="8">L-threonine-O-3-phosphate decarboxylase</fullName>
    </alternativeName>
</protein>
<gene>
    <name evidence="11" type="ORF">E5Q11_11750</name>
</gene>
<dbReference type="Pfam" id="PF00155">
    <property type="entry name" value="Aminotran_1_2"/>
    <property type="match status" value="1"/>
</dbReference>
<dbReference type="GO" id="GO:0009236">
    <property type="term" value="P:cobalamin biosynthetic process"/>
    <property type="evidence" value="ECO:0007669"/>
    <property type="project" value="UniProtKB-UniPathway"/>
</dbReference>
<comment type="caution">
    <text evidence="11">The sequence shown here is derived from an EMBL/GenBank/DDBJ whole genome shotgun (WGS) entry which is preliminary data.</text>
</comment>
<dbReference type="Proteomes" id="UP000298325">
    <property type="component" value="Unassembled WGS sequence"/>
</dbReference>
<evidence type="ECO:0000256" key="3">
    <source>
        <dbReference type="ARBA" id="ARBA00004953"/>
    </source>
</evidence>
<evidence type="ECO:0000256" key="9">
    <source>
        <dbReference type="ARBA" id="ARBA00048531"/>
    </source>
</evidence>
<dbReference type="EMBL" id="SRPF01000003">
    <property type="protein sequence ID" value="TGN39314.1"/>
    <property type="molecule type" value="Genomic_DNA"/>
</dbReference>
<dbReference type="PROSITE" id="PS00105">
    <property type="entry name" value="AA_TRANSFER_CLASS_1"/>
    <property type="match status" value="1"/>
</dbReference>
<dbReference type="EC" id="4.1.1.81" evidence="4"/>
<name>A0A4Z1CGF2_9GAMM</name>
<dbReference type="AlphaFoldDB" id="A0A4Z1CGF2"/>
<dbReference type="SUPFAM" id="SSF53383">
    <property type="entry name" value="PLP-dependent transferases"/>
    <property type="match status" value="1"/>
</dbReference>
<comment type="cofactor">
    <cofactor evidence="1">
        <name>pyridoxal 5'-phosphate</name>
        <dbReference type="ChEBI" id="CHEBI:597326"/>
    </cofactor>
</comment>
<sequence>MVARPHHGGRLNNAAKRWDIPFDQWLDLSTGINPLGWPVPEVPVSVWQRLPDPDDGLANLLGAWVGAPEDAACVPVSGSQSAIMALPGLRAPGCVGVPVPGYQEHGHWWKRLGHRVLGIPPEQMLDDDEGWLDELDVLVCINPNNPTGDLIPVERLLTWHRNLSRRGGWLIVDEAFIEGSDGQSMARFAGQTGLIVMRSLGKFFGLAGLRAGAVITSAPMAGLLDDALGAWHLNGPARYLMAKALADQRWQTEARQRLARDSQRLHHLLLHAGLPDSTGTLLFRYLPQLSLEQVHALADGLASRGILVRVFDQPPALRFGLPGSESDWQKLEQALADLTKHIDRSVTG</sequence>
<dbReference type="RefSeq" id="WP_135803623.1">
    <property type="nucleotide sequence ID" value="NZ_SRPF01000003.1"/>
</dbReference>
<evidence type="ECO:0000259" key="10">
    <source>
        <dbReference type="Pfam" id="PF00155"/>
    </source>
</evidence>
<keyword evidence="12" id="KW-1185">Reference proteome</keyword>
<evidence type="ECO:0000256" key="2">
    <source>
        <dbReference type="ARBA" id="ARBA00003444"/>
    </source>
</evidence>
<organism evidence="11 12">
    <name type="scientific">Marinobacter confluentis</name>
    <dbReference type="NCBI Taxonomy" id="1697557"/>
    <lineage>
        <taxon>Bacteria</taxon>
        <taxon>Pseudomonadati</taxon>
        <taxon>Pseudomonadota</taxon>
        <taxon>Gammaproteobacteria</taxon>
        <taxon>Pseudomonadales</taxon>
        <taxon>Marinobacteraceae</taxon>
        <taxon>Marinobacter</taxon>
    </lineage>
</organism>
<comment type="pathway">
    <text evidence="3">Cofactor biosynthesis; adenosylcobalamin biosynthesis.</text>
</comment>
<dbReference type="InterPro" id="IPR005860">
    <property type="entry name" value="CobD"/>
</dbReference>
<dbReference type="PANTHER" id="PTHR42885:SF1">
    <property type="entry name" value="THREONINE-PHOSPHATE DECARBOXYLASE"/>
    <property type="match status" value="1"/>
</dbReference>
<dbReference type="InterPro" id="IPR015421">
    <property type="entry name" value="PyrdxlP-dep_Trfase_major"/>
</dbReference>
<dbReference type="PANTHER" id="PTHR42885">
    <property type="entry name" value="HISTIDINOL-PHOSPHATE AMINOTRANSFERASE-RELATED"/>
    <property type="match status" value="1"/>
</dbReference>
<dbReference type="NCBIfam" id="TIGR01140">
    <property type="entry name" value="L_thr_O3P_dcar"/>
    <property type="match status" value="1"/>
</dbReference>
<dbReference type="GO" id="GO:0048472">
    <property type="term" value="F:threonine-phosphate decarboxylase activity"/>
    <property type="evidence" value="ECO:0007669"/>
    <property type="project" value="UniProtKB-EC"/>
</dbReference>
<proteinExistence type="predicted"/>
<dbReference type="Gene3D" id="3.40.640.10">
    <property type="entry name" value="Type I PLP-dependent aspartate aminotransferase-like (Major domain)"/>
    <property type="match status" value="1"/>
</dbReference>
<dbReference type="CDD" id="cd00609">
    <property type="entry name" value="AAT_like"/>
    <property type="match status" value="1"/>
</dbReference>
<reference evidence="11 12" key="1">
    <citation type="submission" date="2019-04" db="EMBL/GenBank/DDBJ databases">
        <authorList>
            <person name="Park S."/>
            <person name="Yoon J.-H."/>
        </authorList>
    </citation>
    <scope>NUCLEOTIDE SEQUENCE [LARGE SCALE GENOMIC DNA]</scope>
    <source>
        <strain evidence="11 12">HJM-18</strain>
    </source>
</reference>
<evidence type="ECO:0000313" key="12">
    <source>
        <dbReference type="Proteomes" id="UP000298325"/>
    </source>
</evidence>